<dbReference type="RefSeq" id="WP_051515192.1">
    <property type="nucleotide sequence ID" value="NZ_AZQP01000117.1"/>
</dbReference>
<evidence type="ECO:0000313" key="1">
    <source>
        <dbReference type="EMBL" id="EYE87151.1"/>
    </source>
</evidence>
<dbReference type="AlphaFoldDB" id="A0A017RRE3"/>
<organism evidence="1 2">
    <name type="scientific">Fervidicella metallireducens AeB</name>
    <dbReference type="NCBI Taxonomy" id="1403537"/>
    <lineage>
        <taxon>Bacteria</taxon>
        <taxon>Bacillati</taxon>
        <taxon>Bacillota</taxon>
        <taxon>Clostridia</taxon>
        <taxon>Eubacteriales</taxon>
        <taxon>Clostridiaceae</taxon>
        <taxon>Fervidicella</taxon>
    </lineage>
</organism>
<keyword evidence="2" id="KW-1185">Reference proteome</keyword>
<reference evidence="1 2" key="1">
    <citation type="journal article" date="2014" name="Genome Announc.">
        <title>Draft Genome Sequence of Fervidicella metallireducens Strain AeBT, an Iron-Reducing Thermoanaerobe from the Great Artesian Basin.</title>
        <authorList>
            <person name="Patel B.K."/>
        </authorList>
    </citation>
    <scope>NUCLEOTIDE SEQUENCE [LARGE SCALE GENOMIC DNA]</scope>
    <source>
        <strain evidence="1 2">AeB</strain>
    </source>
</reference>
<evidence type="ECO:0000313" key="2">
    <source>
        <dbReference type="Proteomes" id="UP000019681"/>
    </source>
</evidence>
<comment type="caution">
    <text evidence="1">The sequence shown here is derived from an EMBL/GenBank/DDBJ whole genome shotgun (WGS) entry which is preliminary data.</text>
</comment>
<dbReference type="STRING" id="1403537.Q428_14950"/>
<dbReference type="EMBL" id="AZQP01000117">
    <property type="protein sequence ID" value="EYE87151.1"/>
    <property type="molecule type" value="Genomic_DNA"/>
</dbReference>
<proteinExistence type="predicted"/>
<accession>A0A017RRE3</accession>
<gene>
    <name evidence="1" type="ORF">Q428_14950</name>
</gene>
<dbReference type="Proteomes" id="UP000019681">
    <property type="component" value="Unassembled WGS sequence"/>
</dbReference>
<dbReference type="OrthoDB" id="2087791at2"/>
<name>A0A017RRE3_9CLOT</name>
<protein>
    <submittedName>
        <fullName evidence="1">Uncharacterized protein</fullName>
    </submittedName>
</protein>
<sequence>MKTPDKIETDYENLYKALYKYCGDKDFLKKNVKLRCDFVCESEKLIIEYDERQHFSEARKISLLAYPDVTLYYDKQLWIRTCDEIKAKDRNPVNRDTVRAFYDSIRDIESSKHGYKLVRIMHGQIDFKSEGAEERLRELLNKKSFTKRNCKGNYRSGLKIGLYLQTDELKNKVDFEKAIEVVKKSDFDIFVLPEFCYCPFISLLINSDILIKEDVDSIFNACLDLSKEIGKAVIISSVDKYGTIFEYVNNFV</sequence>